<gene>
    <name evidence="3" type="ORF">Pfl04_06620</name>
</gene>
<feature type="coiled-coil region" evidence="1">
    <location>
        <begin position="350"/>
        <end position="407"/>
    </location>
</feature>
<dbReference type="Pfam" id="PF18476">
    <property type="entry name" value="PIN_8"/>
    <property type="match status" value="1"/>
</dbReference>
<sequence length="427" mass="48533">MPGLSDRFGSYLAPDADTLRSAMTKGLIVLDTNVLLSAYRFAPQAREELLTVLSRLQERLWIPDQVAYEFHKTRFGVIAEHRAAYDNVLETLGGHREVYERDLENKIRELANRAALSDHERDQLIGLVRNSMEPVRRKIETLRKRHGLGDAISDDPILSLLQSIFSDKVGAAFESAEEEAAARAAADARINAQRPPGFKDASKEDPHGDYLVWSQTLKEAQRRKTEFLVFVTGDTKDDWYLRVKGKTIMARPELAEEVREVVGARLIVMQTKTFLRHAGEHLETKVSPETIRQAEKLPNVERVRAAKRAAARQAVMQATQAEQMARDEADRGLHLLRRTEKELHEADGYAHEIARRVALAKENLTESENDELLRLFEDELKAASMRREELEKDYQILKARASELRLRADHAAMARVHETAVADYLEG</sequence>
<name>A0A8J3PKU3_9ACTN</name>
<proteinExistence type="predicted"/>
<dbReference type="Proteomes" id="UP000653674">
    <property type="component" value="Unassembled WGS sequence"/>
</dbReference>
<organism evidence="3 4">
    <name type="scientific">Planosporangium flavigriseum</name>
    <dbReference type="NCBI Taxonomy" id="373681"/>
    <lineage>
        <taxon>Bacteria</taxon>
        <taxon>Bacillati</taxon>
        <taxon>Actinomycetota</taxon>
        <taxon>Actinomycetes</taxon>
        <taxon>Micromonosporales</taxon>
        <taxon>Micromonosporaceae</taxon>
        <taxon>Planosporangium</taxon>
    </lineage>
</organism>
<accession>A0A8J3PKU3</accession>
<evidence type="ECO:0000259" key="2">
    <source>
        <dbReference type="Pfam" id="PF18476"/>
    </source>
</evidence>
<evidence type="ECO:0000313" key="4">
    <source>
        <dbReference type="Proteomes" id="UP000653674"/>
    </source>
</evidence>
<dbReference type="AlphaFoldDB" id="A0A8J3PKU3"/>
<evidence type="ECO:0000256" key="1">
    <source>
        <dbReference type="SAM" id="Coils"/>
    </source>
</evidence>
<dbReference type="SUPFAM" id="SSF88723">
    <property type="entry name" value="PIN domain-like"/>
    <property type="match status" value="1"/>
</dbReference>
<reference evidence="3" key="1">
    <citation type="submission" date="2021-01" db="EMBL/GenBank/DDBJ databases">
        <title>Whole genome shotgun sequence of Planosporangium flavigriseum NBRC 105377.</title>
        <authorList>
            <person name="Komaki H."/>
            <person name="Tamura T."/>
        </authorList>
    </citation>
    <scope>NUCLEOTIDE SEQUENCE</scope>
    <source>
        <strain evidence="3">NBRC 105377</strain>
    </source>
</reference>
<dbReference type="InterPro" id="IPR029060">
    <property type="entry name" value="PIN-like_dom_sf"/>
</dbReference>
<protein>
    <recommendedName>
        <fullName evidence="2">PIN like domain-containing protein</fullName>
    </recommendedName>
</protein>
<keyword evidence="4" id="KW-1185">Reference proteome</keyword>
<dbReference type="EMBL" id="BONU01000003">
    <property type="protein sequence ID" value="GIG72258.1"/>
    <property type="molecule type" value="Genomic_DNA"/>
</dbReference>
<comment type="caution">
    <text evidence="3">The sequence shown here is derived from an EMBL/GenBank/DDBJ whole genome shotgun (WGS) entry which is preliminary data.</text>
</comment>
<evidence type="ECO:0000313" key="3">
    <source>
        <dbReference type="EMBL" id="GIG72258.1"/>
    </source>
</evidence>
<dbReference type="InterPro" id="IPR041578">
    <property type="entry name" value="PIN_8"/>
</dbReference>
<feature type="domain" description="PIN like" evidence="2">
    <location>
        <begin position="27"/>
        <end position="254"/>
    </location>
</feature>
<keyword evidence="1" id="KW-0175">Coiled coil</keyword>